<evidence type="ECO:0000313" key="2">
    <source>
        <dbReference type="Proteomes" id="UP000095598"/>
    </source>
</evidence>
<sequence length="52" mass="5968">MKNEANKTFSIGNGTVHIHGTVNQEKIKDATTEFLKEVERRKRKAKKEKQAV</sequence>
<dbReference type="Proteomes" id="UP000095598">
    <property type="component" value="Unassembled WGS sequence"/>
</dbReference>
<proteinExistence type="predicted"/>
<reference evidence="1 2" key="1">
    <citation type="submission" date="2015-09" db="EMBL/GenBank/DDBJ databases">
        <authorList>
            <consortium name="Pathogen Informatics"/>
        </authorList>
    </citation>
    <scope>NUCLEOTIDE SEQUENCE [LARGE SCALE GENOMIC DNA]</scope>
    <source>
        <strain evidence="1 2">2789STDY5608868</strain>
    </source>
</reference>
<evidence type="ECO:0000313" key="1">
    <source>
        <dbReference type="EMBL" id="CUN15156.1"/>
    </source>
</evidence>
<name>A0A173ULD5_ANAHA</name>
<dbReference type="AlphaFoldDB" id="A0A173ULD5"/>
<dbReference type="RefSeq" id="WP_155511780.1">
    <property type="nucleotide sequence ID" value="NZ_CYXT01000029.1"/>
</dbReference>
<accession>A0A173ULD5</accession>
<protein>
    <submittedName>
        <fullName evidence="1">Uncharacterized protein</fullName>
    </submittedName>
</protein>
<organism evidence="1 2">
    <name type="scientific">Anaerostipes hadrus</name>
    <dbReference type="NCBI Taxonomy" id="649756"/>
    <lineage>
        <taxon>Bacteria</taxon>
        <taxon>Bacillati</taxon>
        <taxon>Bacillota</taxon>
        <taxon>Clostridia</taxon>
        <taxon>Lachnospirales</taxon>
        <taxon>Lachnospiraceae</taxon>
        <taxon>Anaerostipes</taxon>
    </lineage>
</organism>
<gene>
    <name evidence="1" type="ORF">ERS852425_02949</name>
</gene>
<dbReference type="EMBL" id="CYXT01000029">
    <property type="protein sequence ID" value="CUN15156.1"/>
    <property type="molecule type" value="Genomic_DNA"/>
</dbReference>